<evidence type="ECO:0000313" key="8">
    <source>
        <dbReference type="Proteomes" id="UP000283634"/>
    </source>
</evidence>
<dbReference type="PROSITE" id="PS50199">
    <property type="entry name" value="ZF_RANBP2_2"/>
    <property type="match status" value="1"/>
</dbReference>
<evidence type="ECO:0000256" key="1">
    <source>
        <dbReference type="ARBA" id="ARBA00022723"/>
    </source>
</evidence>
<feature type="domain" description="RanBP2-type" evidence="6">
    <location>
        <begin position="327"/>
        <end position="356"/>
    </location>
</feature>
<evidence type="ECO:0000256" key="5">
    <source>
        <dbReference type="SAM" id="MobiDB-lite"/>
    </source>
</evidence>
<name>A0A3R7KNB5_TRYRA</name>
<comment type="caution">
    <text evidence="7">The sequence shown here is derived from an EMBL/GenBank/DDBJ whole genome shotgun (WGS) entry which is preliminary data.</text>
</comment>
<dbReference type="Proteomes" id="UP000283634">
    <property type="component" value="Unassembled WGS sequence"/>
</dbReference>
<evidence type="ECO:0000256" key="3">
    <source>
        <dbReference type="ARBA" id="ARBA00022833"/>
    </source>
</evidence>
<feature type="compositionally biased region" description="Low complexity" evidence="5">
    <location>
        <begin position="255"/>
        <end position="271"/>
    </location>
</feature>
<gene>
    <name evidence="7" type="ORF">TraAM80_04718</name>
</gene>
<keyword evidence="1" id="KW-0479">Metal-binding</keyword>
<dbReference type="GO" id="GO:0008270">
    <property type="term" value="F:zinc ion binding"/>
    <property type="evidence" value="ECO:0007669"/>
    <property type="project" value="UniProtKB-KW"/>
</dbReference>
<proteinExistence type="predicted"/>
<evidence type="ECO:0000313" key="7">
    <source>
        <dbReference type="EMBL" id="RNF05157.1"/>
    </source>
</evidence>
<dbReference type="AlphaFoldDB" id="A0A3R7KNB5"/>
<dbReference type="SMART" id="SM00547">
    <property type="entry name" value="ZnF_RBZ"/>
    <property type="match status" value="2"/>
</dbReference>
<reference evidence="7 8" key="1">
    <citation type="journal article" date="2018" name="BMC Genomics">
        <title>Genomic comparison of Trypanosoma conorhini and Trypanosoma rangeli to Trypanosoma cruzi strains of high and low virulence.</title>
        <authorList>
            <person name="Bradwell K.R."/>
            <person name="Koparde V.N."/>
            <person name="Matveyev A.V."/>
            <person name="Serrano M.G."/>
            <person name="Alves J.M."/>
            <person name="Parikh H."/>
            <person name="Huang B."/>
            <person name="Lee V."/>
            <person name="Espinosa-Alvarez O."/>
            <person name="Ortiz P.A."/>
            <person name="Costa-Martins A.G."/>
            <person name="Teixeira M.M."/>
            <person name="Buck G.A."/>
        </authorList>
    </citation>
    <scope>NUCLEOTIDE SEQUENCE [LARGE SCALE GENOMIC DNA]</scope>
    <source>
        <strain evidence="7 8">AM80</strain>
    </source>
</reference>
<evidence type="ECO:0000259" key="6">
    <source>
        <dbReference type="PROSITE" id="PS50199"/>
    </source>
</evidence>
<dbReference type="PROSITE" id="PS01358">
    <property type="entry name" value="ZF_RANBP2_1"/>
    <property type="match status" value="2"/>
</dbReference>
<dbReference type="InterPro" id="IPR001876">
    <property type="entry name" value="Znf_RanBP2"/>
</dbReference>
<evidence type="ECO:0000256" key="4">
    <source>
        <dbReference type="PROSITE-ProRule" id="PRU00322"/>
    </source>
</evidence>
<feature type="region of interest" description="Disordered" evidence="5">
    <location>
        <begin position="249"/>
        <end position="271"/>
    </location>
</feature>
<organism evidence="7 8">
    <name type="scientific">Trypanosoma rangeli</name>
    <dbReference type="NCBI Taxonomy" id="5698"/>
    <lineage>
        <taxon>Eukaryota</taxon>
        <taxon>Discoba</taxon>
        <taxon>Euglenozoa</taxon>
        <taxon>Kinetoplastea</taxon>
        <taxon>Metakinetoplastina</taxon>
        <taxon>Trypanosomatida</taxon>
        <taxon>Trypanosomatidae</taxon>
        <taxon>Trypanosoma</taxon>
        <taxon>Herpetosoma</taxon>
    </lineage>
</organism>
<keyword evidence="8" id="KW-1185">Reference proteome</keyword>
<dbReference type="EMBL" id="MKGL01000142">
    <property type="protein sequence ID" value="RNF05157.1"/>
    <property type="molecule type" value="Genomic_DNA"/>
</dbReference>
<dbReference type="GeneID" id="40328651"/>
<evidence type="ECO:0000256" key="2">
    <source>
        <dbReference type="ARBA" id="ARBA00022771"/>
    </source>
</evidence>
<dbReference type="VEuPathDB" id="TriTrypDB:TRSC58_05299"/>
<accession>A0A3R7KNB5</accession>
<protein>
    <recommendedName>
        <fullName evidence="6">RanBP2-type domain-containing protein</fullName>
    </recommendedName>
</protein>
<sequence length="357" mass="38271">MRLLLARLAVHQITRLGRVVTVVEDGYPLISGAVEPVAHPRMGSRLGDARHVGVPREYNMKEVTWICDVCDTAVATGGALPERTQCPRCCSERTDRSLCLPSRWRCQGCGVVNVYALPTCLECGVKRVLEHLHTRITCSSCFRVTFLTEQEQCSKCGANLSSIINEAGTPISLSGLSSLLAVFPPPNSPADGPAPRNCAVDNNSMVGRETVSFSSSTHDSTLTAKQYEGDQLYEARPSVEKRTNLELALGGRVGTTSTSTSTSTSVPSSFSSSMAGAVAAARMSSLSSSNTGGINVSIGELEAMAVEENEEEEEEEMDLEGTGWSIEIPSWMCGNCETTNLEEAEMCVSCGIRRGDE</sequence>
<keyword evidence="2 4" id="KW-0863">Zinc-finger</keyword>
<keyword evidence="3" id="KW-0862">Zinc</keyword>
<dbReference type="RefSeq" id="XP_029238519.1">
    <property type="nucleotide sequence ID" value="XM_029381635.1"/>
</dbReference>